<dbReference type="InterPro" id="IPR009057">
    <property type="entry name" value="Homeodomain-like_sf"/>
</dbReference>
<organism evidence="7 8">
    <name type="scientific">Penstemon smallii</name>
    <dbReference type="NCBI Taxonomy" id="265156"/>
    <lineage>
        <taxon>Eukaryota</taxon>
        <taxon>Viridiplantae</taxon>
        <taxon>Streptophyta</taxon>
        <taxon>Embryophyta</taxon>
        <taxon>Tracheophyta</taxon>
        <taxon>Spermatophyta</taxon>
        <taxon>Magnoliopsida</taxon>
        <taxon>eudicotyledons</taxon>
        <taxon>Gunneridae</taxon>
        <taxon>Pentapetalae</taxon>
        <taxon>asterids</taxon>
        <taxon>lamiids</taxon>
        <taxon>Lamiales</taxon>
        <taxon>Plantaginaceae</taxon>
        <taxon>Cheloneae</taxon>
        <taxon>Penstemon</taxon>
    </lineage>
</organism>
<comment type="subcellular location">
    <subcellularLocation>
        <location evidence="1">Nucleus</location>
    </subcellularLocation>
</comment>
<accession>A0ABD3SYN1</accession>
<keyword evidence="3" id="KW-0238">DNA-binding</keyword>
<keyword evidence="4" id="KW-0804">Transcription</keyword>
<dbReference type="SUPFAM" id="SSF46689">
    <property type="entry name" value="Homeodomain-like"/>
    <property type="match status" value="1"/>
</dbReference>
<reference evidence="7 8" key="1">
    <citation type="submission" date="2024-12" db="EMBL/GenBank/DDBJ databases">
        <title>The unique morphological basis and parallel evolutionary history of personate flowers in Penstemon.</title>
        <authorList>
            <person name="Depatie T.H."/>
            <person name="Wessinger C.A."/>
        </authorList>
    </citation>
    <scope>NUCLEOTIDE SEQUENCE [LARGE SCALE GENOMIC DNA]</scope>
    <source>
        <strain evidence="7">WTNN_2</strain>
        <tissue evidence="7">Leaf</tissue>
    </source>
</reference>
<name>A0ABD3SYN1_9LAMI</name>
<comment type="caution">
    <text evidence="7">The sequence shown here is derived from an EMBL/GenBank/DDBJ whole genome shotgun (WGS) entry which is preliminary data.</text>
</comment>
<evidence type="ECO:0000256" key="4">
    <source>
        <dbReference type="ARBA" id="ARBA00023163"/>
    </source>
</evidence>
<gene>
    <name evidence="7" type="ORF">ACJIZ3_018544</name>
</gene>
<dbReference type="CDD" id="cd00167">
    <property type="entry name" value="SANT"/>
    <property type="match status" value="1"/>
</dbReference>
<keyword evidence="5" id="KW-0539">Nucleus</keyword>
<evidence type="ECO:0000256" key="2">
    <source>
        <dbReference type="ARBA" id="ARBA00023015"/>
    </source>
</evidence>
<protein>
    <recommendedName>
        <fullName evidence="6">Myb-like domain-containing protein</fullName>
    </recommendedName>
</protein>
<dbReference type="PANTHER" id="PTHR47998">
    <property type="entry name" value="TRANSCRIPTION FACTOR MYB51-LIKE ISOFORM X1"/>
    <property type="match status" value="1"/>
</dbReference>
<dbReference type="Pfam" id="PF00249">
    <property type="entry name" value="Myb_DNA-binding"/>
    <property type="match status" value="1"/>
</dbReference>
<dbReference type="PANTHER" id="PTHR47998:SF93">
    <property type="entry name" value="MYB-LIKE TRANSCRIPTION FACTOR ETC1"/>
    <property type="match status" value="1"/>
</dbReference>
<keyword evidence="2" id="KW-0805">Transcription regulation</keyword>
<dbReference type="GO" id="GO:0003677">
    <property type="term" value="F:DNA binding"/>
    <property type="evidence" value="ECO:0007669"/>
    <property type="project" value="UniProtKB-KW"/>
</dbReference>
<evidence type="ECO:0000256" key="5">
    <source>
        <dbReference type="ARBA" id="ARBA00023242"/>
    </source>
</evidence>
<dbReference type="Proteomes" id="UP001634393">
    <property type="component" value="Unassembled WGS sequence"/>
</dbReference>
<evidence type="ECO:0000259" key="6">
    <source>
        <dbReference type="SMART" id="SM00717"/>
    </source>
</evidence>
<dbReference type="InterPro" id="IPR001005">
    <property type="entry name" value="SANT/Myb"/>
</dbReference>
<evidence type="ECO:0000256" key="3">
    <source>
        <dbReference type="ARBA" id="ARBA00023125"/>
    </source>
</evidence>
<dbReference type="GO" id="GO:0048731">
    <property type="term" value="P:system development"/>
    <property type="evidence" value="ECO:0007669"/>
    <property type="project" value="UniProtKB-ARBA"/>
</dbReference>
<dbReference type="GO" id="GO:0030154">
    <property type="term" value="P:cell differentiation"/>
    <property type="evidence" value="ECO:0007669"/>
    <property type="project" value="UniProtKB-ARBA"/>
</dbReference>
<dbReference type="GO" id="GO:0005634">
    <property type="term" value="C:nucleus"/>
    <property type="evidence" value="ECO:0007669"/>
    <property type="project" value="UniProtKB-SubCell"/>
</dbReference>
<evidence type="ECO:0000256" key="1">
    <source>
        <dbReference type="ARBA" id="ARBA00004123"/>
    </source>
</evidence>
<dbReference type="SMART" id="SM00717">
    <property type="entry name" value="SANT"/>
    <property type="match status" value="1"/>
</dbReference>
<proteinExistence type="predicted"/>
<sequence>MCRQKHSKSKNCSCFEEVSSIAWEVVDMSEQEEDIIYRMHKLVGDKWELIAGRIPGRKPEEIERFWLMRNSDHKTFKGEI</sequence>
<evidence type="ECO:0000313" key="7">
    <source>
        <dbReference type="EMBL" id="KAL3829742.1"/>
    </source>
</evidence>
<dbReference type="EMBL" id="JBJXBP010000005">
    <property type="protein sequence ID" value="KAL3829742.1"/>
    <property type="molecule type" value="Genomic_DNA"/>
</dbReference>
<dbReference type="GO" id="GO:0090558">
    <property type="term" value="P:plant epidermis development"/>
    <property type="evidence" value="ECO:0007669"/>
    <property type="project" value="UniProtKB-ARBA"/>
</dbReference>
<dbReference type="GO" id="GO:0009653">
    <property type="term" value="P:anatomical structure morphogenesis"/>
    <property type="evidence" value="ECO:0007669"/>
    <property type="project" value="UniProtKB-ARBA"/>
</dbReference>
<dbReference type="FunFam" id="1.10.10.60:FF:000160">
    <property type="entry name" value="MYB-like transcription factor"/>
    <property type="match status" value="1"/>
</dbReference>
<dbReference type="AlphaFoldDB" id="A0ABD3SYN1"/>
<evidence type="ECO:0000313" key="8">
    <source>
        <dbReference type="Proteomes" id="UP001634393"/>
    </source>
</evidence>
<feature type="domain" description="Myb-like" evidence="6">
    <location>
        <begin position="24"/>
        <end position="72"/>
    </location>
</feature>
<dbReference type="Gene3D" id="1.10.10.60">
    <property type="entry name" value="Homeodomain-like"/>
    <property type="match status" value="1"/>
</dbReference>
<dbReference type="InterPro" id="IPR015495">
    <property type="entry name" value="Myb_TF_plants"/>
</dbReference>
<keyword evidence="8" id="KW-1185">Reference proteome</keyword>